<dbReference type="InterPro" id="IPR018392">
    <property type="entry name" value="LysM"/>
</dbReference>
<keyword evidence="2" id="KW-0645">Protease</keyword>
<dbReference type="GO" id="GO:0046872">
    <property type="term" value="F:metal ion binding"/>
    <property type="evidence" value="ECO:0007669"/>
    <property type="project" value="UniProtKB-KW"/>
</dbReference>
<keyword evidence="4" id="KW-0378">Hydrolase</keyword>
<dbReference type="GO" id="GO:0004222">
    <property type="term" value="F:metalloendopeptidase activity"/>
    <property type="evidence" value="ECO:0007669"/>
    <property type="project" value="InterPro"/>
</dbReference>
<comment type="cofactor">
    <cofactor evidence="1">
        <name>Zn(2+)</name>
        <dbReference type="ChEBI" id="CHEBI:29105"/>
    </cofactor>
</comment>
<reference evidence="8" key="1">
    <citation type="submission" date="2018-01" db="EMBL/GenBank/DDBJ databases">
        <authorList>
            <person name="Regsiter A."/>
            <person name="William W."/>
        </authorList>
    </citation>
    <scope>NUCLEOTIDE SEQUENCE</scope>
    <source>
        <strain evidence="8">TRIP AH-1</strain>
    </source>
</reference>
<evidence type="ECO:0000256" key="1">
    <source>
        <dbReference type="ARBA" id="ARBA00001947"/>
    </source>
</evidence>
<dbReference type="CDD" id="cd07333">
    <property type="entry name" value="M48C_bepA_like"/>
    <property type="match status" value="1"/>
</dbReference>
<keyword evidence="3" id="KW-0479">Metal-binding</keyword>
<protein>
    <submittedName>
        <fullName evidence="8">Putative Peptidase M48, Ste24p</fullName>
    </submittedName>
</protein>
<proteinExistence type="predicted"/>
<evidence type="ECO:0000256" key="4">
    <source>
        <dbReference type="ARBA" id="ARBA00022801"/>
    </source>
</evidence>
<dbReference type="InterPro" id="IPR001915">
    <property type="entry name" value="Peptidase_M48"/>
</dbReference>
<organism evidence="8">
    <name type="scientific">uncultured Desulfobacterium sp</name>
    <dbReference type="NCBI Taxonomy" id="201089"/>
    <lineage>
        <taxon>Bacteria</taxon>
        <taxon>Pseudomonadati</taxon>
        <taxon>Thermodesulfobacteriota</taxon>
        <taxon>Desulfobacteria</taxon>
        <taxon>Desulfobacterales</taxon>
        <taxon>Desulfobacteriaceae</taxon>
        <taxon>Desulfobacterium</taxon>
        <taxon>environmental samples</taxon>
    </lineage>
</organism>
<dbReference type="PROSITE" id="PS51257">
    <property type="entry name" value="PROKAR_LIPOPROTEIN"/>
    <property type="match status" value="1"/>
</dbReference>
<evidence type="ECO:0000256" key="3">
    <source>
        <dbReference type="ARBA" id="ARBA00022723"/>
    </source>
</evidence>
<keyword evidence="5" id="KW-0862">Zinc</keyword>
<dbReference type="PANTHER" id="PTHR22726:SF24">
    <property type="entry name" value="M48 FAMILY METALLOPEPTIDASE"/>
    <property type="match status" value="1"/>
</dbReference>
<dbReference type="GO" id="GO:0016020">
    <property type="term" value="C:membrane"/>
    <property type="evidence" value="ECO:0007669"/>
    <property type="project" value="TreeGrafter"/>
</dbReference>
<evidence type="ECO:0000256" key="6">
    <source>
        <dbReference type="ARBA" id="ARBA00023049"/>
    </source>
</evidence>
<accession>A0A445MW04</accession>
<evidence type="ECO:0000256" key="2">
    <source>
        <dbReference type="ARBA" id="ARBA00022670"/>
    </source>
</evidence>
<evidence type="ECO:0000313" key="8">
    <source>
        <dbReference type="EMBL" id="SPD73589.1"/>
    </source>
</evidence>
<name>A0A445MW04_9BACT</name>
<keyword evidence="6" id="KW-0482">Metalloprotease</keyword>
<sequence>MLSGRSPIFNTFRFPSAALVFCALLIFGCATNPATRKMELMLVSEDKEFEIGQSVDKKVREEMGLYLEQPQLRSYVKQMGEAIGRQSDRPGLIYRIEIVDTPDFNAFAVPGGFVYVHRGLLERMNSADELASVLGHEIAHVAARHSAAQISKAQLLNIGLIGVNIATGGALQDFGQLVNLGSVLAFSKFSRDDEREADYFGTKYITSAGYNPNGAINMMEQLKKLNERKPSSMEVWFMTHPPTDERINELSYQTKDMGMNQPQVLDRPIRRNEFIALLDGMAVGEYNGKEMVKGDRYYNKEYLFSLEIPQGFMSQINSKNYTAVFADPKKGMEVYLGIEPLQKIKTTTEFFSDFEKRLEKAGLKKKTGIDGSRNLSNGALSSILSGYDSRAGSVMAEAIAFVKETNGFSMIGLSKEDNFKNFQPVMEAMANSISFISQEKANTLGPSRLKVHKVERGETWEDITKRYFSSPDQKDRLAEYNGYKVSQDPEPGTLIKIPPSLRVI</sequence>
<dbReference type="PANTHER" id="PTHR22726">
    <property type="entry name" value="METALLOENDOPEPTIDASE OMA1"/>
    <property type="match status" value="1"/>
</dbReference>
<evidence type="ECO:0000259" key="7">
    <source>
        <dbReference type="Pfam" id="PF01435"/>
    </source>
</evidence>
<dbReference type="InterPro" id="IPR051156">
    <property type="entry name" value="Mito/Outer_Membr_Metalloprot"/>
</dbReference>
<dbReference type="EMBL" id="OJIN01000102">
    <property type="protein sequence ID" value="SPD73589.1"/>
    <property type="molecule type" value="Genomic_DNA"/>
</dbReference>
<dbReference type="GO" id="GO:0051603">
    <property type="term" value="P:proteolysis involved in protein catabolic process"/>
    <property type="evidence" value="ECO:0007669"/>
    <property type="project" value="TreeGrafter"/>
</dbReference>
<dbReference type="CDD" id="cd00118">
    <property type="entry name" value="LysM"/>
    <property type="match status" value="1"/>
</dbReference>
<feature type="domain" description="Peptidase M48" evidence="7">
    <location>
        <begin position="72"/>
        <end position="252"/>
    </location>
</feature>
<dbReference type="AlphaFoldDB" id="A0A445MW04"/>
<dbReference type="Pfam" id="PF01435">
    <property type="entry name" value="Peptidase_M48"/>
    <property type="match status" value="1"/>
</dbReference>
<evidence type="ECO:0000256" key="5">
    <source>
        <dbReference type="ARBA" id="ARBA00022833"/>
    </source>
</evidence>
<gene>
    <name evidence="8" type="ORF">PITCH_A1900005</name>
</gene>
<dbReference type="Gene3D" id="3.30.2010.10">
    <property type="entry name" value="Metalloproteases ('zincins'), catalytic domain"/>
    <property type="match status" value="1"/>
</dbReference>